<protein>
    <submittedName>
        <fullName evidence="1">Uncharacterized protein</fullName>
    </submittedName>
</protein>
<evidence type="ECO:0000313" key="2">
    <source>
        <dbReference type="Proteomes" id="UP000019063"/>
    </source>
</evidence>
<dbReference type="RefSeq" id="WP_043847133.1">
    <property type="nucleotide sequence ID" value="NZ_AQQW01000021.1"/>
</dbReference>
<keyword evidence="2" id="KW-1185">Reference proteome</keyword>
<proteinExistence type="predicted"/>
<dbReference type="AlphaFoldDB" id="W4HES3"/>
<evidence type="ECO:0000313" key="1">
    <source>
        <dbReference type="EMBL" id="ETW10878.1"/>
    </source>
</evidence>
<dbReference type="STRING" id="1379903.ATO8_19814"/>
<dbReference type="PATRIC" id="fig|1317118.6.peg.4055"/>
<sequence length="841" mass="91666">MTRIPAAKRSLAGGEIDPDLWYSSDLVPVRGGAATCHNFIVRAKGGVERRPGTQFVAKAADNDKVRLAGFVRSAREAYLAEYSDGNVRLRDANAPFLASPQDVETPYSAETIDALQFAQSNDVQWVFSGQPIKELRRVEDSGAVTFRLVNSEIENGPFLDPNFDETRSITVLSADSVAGSVTANLSADSGVFTRAQVGSILGASAAGAKLWEANEQLDVGDFRRWGVNLYEITVEGSAGREAPVHTSGTQPATVFAGVQAASFRFVSRVDRRVRVDSVTDARNATVTIYNASATDYEEGVPVTMSATFTAFEAGHVGSVWRLEERDFSETPKWENRVNVSTDDVVRYNGRVYICTRAGETSDNPPGHDRGAQLDSTETNAVEWTYLHSGYGLVRITAVTDAQTAEGIVVSRLPGSVAGGTWRWQEGAWSGVRGYPACGTLYSSALWAANTASEPFKLWKSAVEGFNDFEPGTDDDSALTRGLFDQRTEAIQWLASGTFMGIGTEGPEWVARPDENGDIVRVNNLITQVATDEGSAPIRGEVVAGVTVFVDASRTKLVSMQFDFRREAWAPRDLSILAGHILGQGVKAFAYQRTPWPLFWVLLEDGTLGALTYLPDQDVLAWHRHDVGDPVESICVLPVDDGQRDTLFLAVRRGGELLIERMADRYRGERGQDRALATYLDACRRYDLAEPASTFTGLDHLEGRTVRALVDGKAHPEMTVEGGAVTLRFPGRKVVIGLPYESRYKTLPFDLGGLDDFQASRRKRITDLAIAFRNTCGGVVRINGRDQRVFTLGSAPLDAAPELVSDLVNITPPGSHDAGQLEYLTADPWPATITAIFPQFEV</sequence>
<accession>W4HES3</accession>
<name>W4HES3_9RHOB</name>
<dbReference type="Proteomes" id="UP000019063">
    <property type="component" value="Unassembled WGS sequence"/>
</dbReference>
<reference evidence="1 2" key="1">
    <citation type="journal article" date="2014" name="Antonie Van Leeuwenhoek">
        <title>Roseivivax atlanticus sp. nov., isolated from surface seawater of the Atlantic Ocean.</title>
        <authorList>
            <person name="Li G."/>
            <person name="Lai Q."/>
            <person name="Liu X."/>
            <person name="Sun F."/>
            <person name="Shao Z."/>
        </authorList>
    </citation>
    <scope>NUCLEOTIDE SEQUENCE [LARGE SCALE GENOMIC DNA]</scope>
    <source>
        <strain evidence="1 2">22II-s10s</strain>
    </source>
</reference>
<organism evidence="1 2">
    <name type="scientific">Roseivivax marinus</name>
    <dbReference type="NCBI Taxonomy" id="1379903"/>
    <lineage>
        <taxon>Bacteria</taxon>
        <taxon>Pseudomonadati</taxon>
        <taxon>Pseudomonadota</taxon>
        <taxon>Alphaproteobacteria</taxon>
        <taxon>Rhodobacterales</taxon>
        <taxon>Roseobacteraceae</taxon>
        <taxon>Roseivivax</taxon>
    </lineage>
</organism>
<dbReference type="eggNOG" id="ENOG502Z8BQ">
    <property type="taxonomic scope" value="Bacteria"/>
</dbReference>
<comment type="caution">
    <text evidence="1">The sequence shown here is derived from an EMBL/GenBank/DDBJ whole genome shotgun (WGS) entry which is preliminary data.</text>
</comment>
<gene>
    <name evidence="1" type="ORF">ATO8_19814</name>
</gene>
<dbReference type="EMBL" id="AQQW01000021">
    <property type="protein sequence ID" value="ETW10878.1"/>
    <property type="molecule type" value="Genomic_DNA"/>
</dbReference>